<dbReference type="Proteomes" id="UP000265520">
    <property type="component" value="Unassembled WGS sequence"/>
</dbReference>
<sequence length="41" mass="4328">MNYAASCARRSAFCAQLRQELGEHVLMLPSVPSAAPPEPGA</sequence>
<comment type="caution">
    <text evidence="1">The sequence shown here is derived from an EMBL/GenBank/DDBJ whole genome shotgun (WGS) entry which is preliminary data.</text>
</comment>
<organism evidence="1 2">
    <name type="scientific">Trifolium medium</name>
    <dbReference type="NCBI Taxonomy" id="97028"/>
    <lineage>
        <taxon>Eukaryota</taxon>
        <taxon>Viridiplantae</taxon>
        <taxon>Streptophyta</taxon>
        <taxon>Embryophyta</taxon>
        <taxon>Tracheophyta</taxon>
        <taxon>Spermatophyta</taxon>
        <taxon>Magnoliopsida</taxon>
        <taxon>eudicotyledons</taxon>
        <taxon>Gunneridae</taxon>
        <taxon>Pentapetalae</taxon>
        <taxon>rosids</taxon>
        <taxon>fabids</taxon>
        <taxon>Fabales</taxon>
        <taxon>Fabaceae</taxon>
        <taxon>Papilionoideae</taxon>
        <taxon>50 kb inversion clade</taxon>
        <taxon>NPAAA clade</taxon>
        <taxon>Hologalegina</taxon>
        <taxon>IRL clade</taxon>
        <taxon>Trifolieae</taxon>
        <taxon>Trifolium</taxon>
    </lineage>
</organism>
<dbReference type="EMBL" id="LXQA011283333">
    <property type="protein sequence ID" value="MCI91832.1"/>
    <property type="molecule type" value="Genomic_DNA"/>
</dbReference>
<feature type="non-terminal residue" evidence="1">
    <location>
        <position position="41"/>
    </location>
</feature>
<evidence type="ECO:0000313" key="2">
    <source>
        <dbReference type="Proteomes" id="UP000265520"/>
    </source>
</evidence>
<proteinExistence type="predicted"/>
<dbReference type="AlphaFoldDB" id="A0A392VWI3"/>
<reference evidence="1 2" key="1">
    <citation type="journal article" date="2018" name="Front. Plant Sci.">
        <title>Red Clover (Trifolium pratense) and Zigzag Clover (T. medium) - A Picture of Genomic Similarities and Differences.</title>
        <authorList>
            <person name="Dluhosova J."/>
            <person name="Istvanek J."/>
            <person name="Nedelnik J."/>
            <person name="Repkova J."/>
        </authorList>
    </citation>
    <scope>NUCLEOTIDE SEQUENCE [LARGE SCALE GENOMIC DNA]</scope>
    <source>
        <strain evidence="2">cv. 10/8</strain>
        <tissue evidence="1">Leaf</tissue>
    </source>
</reference>
<evidence type="ECO:0000313" key="1">
    <source>
        <dbReference type="EMBL" id="MCI91832.1"/>
    </source>
</evidence>
<protein>
    <submittedName>
        <fullName evidence="1">Uncharacterized protein</fullName>
    </submittedName>
</protein>
<accession>A0A392VWI3</accession>
<name>A0A392VWI3_9FABA</name>
<keyword evidence="2" id="KW-1185">Reference proteome</keyword>